<name>A0A2A6BWS7_PRIPA</name>
<protein>
    <submittedName>
        <fullName evidence="1">Uncharacterized protein</fullName>
    </submittedName>
</protein>
<reference evidence="2" key="1">
    <citation type="journal article" date="2008" name="Nat. Genet.">
        <title>The Pristionchus pacificus genome provides a unique perspective on nematode lifestyle and parasitism.</title>
        <authorList>
            <person name="Dieterich C."/>
            <person name="Clifton S.W."/>
            <person name="Schuster L.N."/>
            <person name="Chinwalla A."/>
            <person name="Delehaunty K."/>
            <person name="Dinkelacker I."/>
            <person name="Fulton L."/>
            <person name="Fulton R."/>
            <person name="Godfrey J."/>
            <person name="Minx P."/>
            <person name="Mitreva M."/>
            <person name="Roeseler W."/>
            <person name="Tian H."/>
            <person name="Witte H."/>
            <person name="Yang S.P."/>
            <person name="Wilson R.K."/>
            <person name="Sommer R.J."/>
        </authorList>
    </citation>
    <scope>NUCLEOTIDE SEQUENCE [LARGE SCALE GENOMIC DNA]</scope>
    <source>
        <strain evidence="2">PS312</strain>
    </source>
</reference>
<accession>A0A8R1V269</accession>
<dbReference type="AlphaFoldDB" id="A0A2A6BWS7"/>
<keyword evidence="2" id="KW-1185">Reference proteome</keyword>
<reference evidence="1" key="2">
    <citation type="submission" date="2022-06" db="UniProtKB">
        <authorList>
            <consortium name="EnsemblMetazoa"/>
        </authorList>
    </citation>
    <scope>IDENTIFICATION</scope>
    <source>
        <strain evidence="1">PS312</strain>
    </source>
</reference>
<organism evidence="1 2">
    <name type="scientific">Pristionchus pacificus</name>
    <name type="common">Parasitic nematode worm</name>
    <dbReference type="NCBI Taxonomy" id="54126"/>
    <lineage>
        <taxon>Eukaryota</taxon>
        <taxon>Metazoa</taxon>
        <taxon>Ecdysozoa</taxon>
        <taxon>Nematoda</taxon>
        <taxon>Chromadorea</taxon>
        <taxon>Rhabditida</taxon>
        <taxon>Rhabditina</taxon>
        <taxon>Diplogasteromorpha</taxon>
        <taxon>Diplogasteroidea</taxon>
        <taxon>Neodiplogasteridae</taxon>
        <taxon>Pristionchus</taxon>
    </lineage>
</organism>
<sequence>MREITAMAMNKKMLRLFAADISEDLSSSGYNGKLIHHDARQCNNESSRDKENGGGHLIEHDSENRLSMVDRKVVDYRSSRFQPTNAAVTHQAFA</sequence>
<proteinExistence type="predicted"/>
<dbReference type="Proteomes" id="UP000005239">
    <property type="component" value="Unassembled WGS sequence"/>
</dbReference>
<gene>
    <name evidence="1" type="primary">WBGene00284446</name>
</gene>
<accession>A0A2A6BWS7</accession>
<dbReference type="EnsemblMetazoa" id="PPA46077.1">
    <property type="protein sequence ID" value="PPA46077.1"/>
    <property type="gene ID" value="WBGene00284446"/>
</dbReference>
<evidence type="ECO:0000313" key="2">
    <source>
        <dbReference type="Proteomes" id="UP000005239"/>
    </source>
</evidence>
<evidence type="ECO:0000313" key="1">
    <source>
        <dbReference type="EnsemblMetazoa" id="PPA46077.1"/>
    </source>
</evidence>